<dbReference type="Ensembl" id="ENSCSET00000002584.1">
    <property type="protein sequence ID" value="ENSCSEP00000002544.1"/>
    <property type="gene ID" value="ENSCSEG00000001698.1"/>
</dbReference>
<dbReference type="AlphaFoldDB" id="A0A3P8UL09"/>
<feature type="compositionally biased region" description="Acidic residues" evidence="4">
    <location>
        <begin position="411"/>
        <end position="423"/>
    </location>
</feature>
<dbReference type="GO" id="GO:0005576">
    <property type="term" value="C:extracellular region"/>
    <property type="evidence" value="ECO:0007669"/>
    <property type="project" value="GOC"/>
</dbReference>
<feature type="compositionally biased region" description="Basic and acidic residues" evidence="4">
    <location>
        <begin position="204"/>
        <end position="213"/>
    </location>
</feature>
<dbReference type="InterPro" id="IPR012981">
    <property type="entry name" value="PIH1_N"/>
</dbReference>
<feature type="region of interest" description="Disordered" evidence="4">
    <location>
        <begin position="356"/>
        <end position="690"/>
    </location>
</feature>
<feature type="compositionally biased region" description="Polar residues" evidence="4">
    <location>
        <begin position="226"/>
        <end position="242"/>
    </location>
</feature>
<comment type="similarity">
    <text evidence="3">Belongs to the PIH1 family. Kintoun subfamily.</text>
</comment>
<evidence type="ECO:0000256" key="3">
    <source>
        <dbReference type="HAMAP-Rule" id="MF_03069"/>
    </source>
</evidence>
<name>A0A3P8UL09_CYNSE</name>
<reference evidence="7" key="3">
    <citation type="submission" date="2025-09" db="UniProtKB">
        <authorList>
            <consortium name="Ensembl"/>
        </authorList>
    </citation>
    <scope>IDENTIFICATION</scope>
</reference>
<dbReference type="GO" id="GO:0060285">
    <property type="term" value="P:cilium-dependent cell motility"/>
    <property type="evidence" value="ECO:0007669"/>
    <property type="project" value="UniProtKB-UniRule"/>
</dbReference>
<gene>
    <name evidence="3" type="primary">DNAAF2</name>
    <name evidence="3" type="synonym">KTU</name>
</gene>
<keyword evidence="8" id="KW-1185">Reference proteome</keyword>
<dbReference type="Proteomes" id="UP000265120">
    <property type="component" value="Chromosome 1"/>
</dbReference>
<feature type="compositionally biased region" description="Polar residues" evidence="4">
    <location>
        <begin position="591"/>
        <end position="603"/>
    </location>
</feature>
<keyword evidence="1 3" id="KW-0963">Cytoplasm</keyword>
<evidence type="ECO:0000256" key="4">
    <source>
        <dbReference type="SAM" id="MobiDB-lite"/>
    </source>
</evidence>
<dbReference type="InterPro" id="IPR050734">
    <property type="entry name" value="PIH1/Kintoun_subfamily"/>
</dbReference>
<dbReference type="Pfam" id="PF18201">
    <property type="entry name" value="PIH1_CS"/>
    <property type="match status" value="1"/>
</dbReference>
<dbReference type="InterPro" id="IPR034727">
    <property type="entry name" value="Kintoun"/>
</dbReference>
<evidence type="ECO:0000259" key="5">
    <source>
        <dbReference type="Pfam" id="PF08190"/>
    </source>
</evidence>
<feature type="compositionally biased region" description="Basic and acidic residues" evidence="4">
    <location>
        <begin position="483"/>
        <end position="510"/>
    </location>
</feature>
<dbReference type="CDD" id="cd00298">
    <property type="entry name" value="ACD_sHsps_p23-like"/>
    <property type="match status" value="1"/>
</dbReference>
<dbReference type="PANTHER" id="PTHR22997">
    <property type="entry name" value="PIH1 DOMAIN-CONTAINING PROTEIN 1"/>
    <property type="match status" value="1"/>
</dbReference>
<dbReference type="STRING" id="244447.ENSCSEP00000002544"/>
<feature type="compositionally biased region" description="Basic and acidic residues" evidence="4">
    <location>
        <begin position="680"/>
        <end position="689"/>
    </location>
</feature>
<feature type="compositionally biased region" description="Polar residues" evidence="4">
    <location>
        <begin position="611"/>
        <end position="621"/>
    </location>
</feature>
<proteinExistence type="inferred from homology"/>
<dbReference type="GO" id="GO:0070286">
    <property type="term" value="P:axonemal dynein complex assembly"/>
    <property type="evidence" value="ECO:0007669"/>
    <property type="project" value="UniProtKB-UniRule"/>
</dbReference>
<dbReference type="Pfam" id="PF08190">
    <property type="entry name" value="PIH1"/>
    <property type="match status" value="1"/>
</dbReference>
<evidence type="ECO:0000313" key="8">
    <source>
        <dbReference type="Proteomes" id="UP000265120"/>
    </source>
</evidence>
<dbReference type="HAMAP" id="MF_03069">
    <property type="entry name" value="Kintoun"/>
    <property type="match status" value="1"/>
</dbReference>
<evidence type="ECO:0000256" key="2">
    <source>
        <dbReference type="ARBA" id="ARBA00024190"/>
    </source>
</evidence>
<evidence type="ECO:0000313" key="7">
    <source>
        <dbReference type="Ensembl" id="ENSCSEP00000002544.1"/>
    </source>
</evidence>
<evidence type="ECO:0000259" key="6">
    <source>
        <dbReference type="Pfam" id="PF18201"/>
    </source>
</evidence>
<feature type="region of interest" description="Disordered" evidence="4">
    <location>
        <begin position="190"/>
        <end position="252"/>
    </location>
</feature>
<evidence type="ECO:0000256" key="1">
    <source>
        <dbReference type="ARBA" id="ARBA00022490"/>
    </source>
</evidence>
<feature type="compositionally biased region" description="Acidic residues" evidence="4">
    <location>
        <begin position="654"/>
        <end position="663"/>
    </location>
</feature>
<dbReference type="GO" id="GO:0120293">
    <property type="term" value="C:dynein axonemal particle"/>
    <property type="evidence" value="ECO:0007669"/>
    <property type="project" value="UniProtKB-SubCell"/>
</dbReference>
<feature type="compositionally biased region" description="Acidic residues" evidence="4">
    <location>
        <begin position="511"/>
        <end position="533"/>
    </location>
</feature>
<dbReference type="GO" id="GO:0003351">
    <property type="term" value="P:epithelial cilium movement involved in extracellular fluid movement"/>
    <property type="evidence" value="ECO:0007669"/>
    <property type="project" value="TreeGrafter"/>
</dbReference>
<feature type="region of interest" description="Disordered" evidence="4">
    <location>
        <begin position="98"/>
        <end position="129"/>
    </location>
</feature>
<protein>
    <recommendedName>
        <fullName evidence="3">Protein kintoun</fullName>
    </recommendedName>
    <alternativeName>
        <fullName evidence="3">Dynein assembly factor 2, axonemal</fullName>
    </alternativeName>
</protein>
<comment type="subcellular location">
    <subcellularLocation>
        <location evidence="3">Cytoplasm</location>
    </subcellularLocation>
    <subcellularLocation>
        <location evidence="2">Dynein axonemal particle</location>
    </subcellularLocation>
    <text evidence="3">Localizes in the apical cytoplasm around the gamma-tubulin-positive pericentriolar region, not in the cilia.</text>
</comment>
<feature type="compositionally biased region" description="Basic and acidic residues" evidence="4">
    <location>
        <begin position="534"/>
        <end position="590"/>
    </location>
</feature>
<feature type="domain" description="PIH1D1/2/3 CS-like" evidence="6">
    <location>
        <begin position="248"/>
        <end position="347"/>
    </location>
</feature>
<dbReference type="InterPro" id="IPR041442">
    <property type="entry name" value="PIH1D1/2/3_CS-like"/>
</dbReference>
<feature type="domain" description="PIH1 N-terminal" evidence="5">
    <location>
        <begin position="40"/>
        <end position="202"/>
    </location>
</feature>
<dbReference type="InParanoid" id="A0A3P8UL09"/>
<accession>A0A3P8UL09</accession>
<feature type="compositionally biased region" description="Acidic residues" evidence="4">
    <location>
        <begin position="432"/>
        <end position="453"/>
    </location>
</feature>
<comment type="function">
    <text evidence="3">Required for cytoplasmic pre-assembly of axonemal dyneins, thereby playing a central role in motility in cilia and flagella. Involved in pre-assembly of dynein arm complexes in the cytoplasm before intraflagellar transport loads them for the ciliary compartment.</text>
</comment>
<reference evidence="7 8" key="1">
    <citation type="journal article" date="2014" name="Nat. Genet.">
        <title>Whole-genome sequence of a flatfish provides insights into ZW sex chromosome evolution and adaptation to a benthic lifestyle.</title>
        <authorList>
            <person name="Chen S."/>
            <person name="Zhang G."/>
            <person name="Shao C."/>
            <person name="Huang Q."/>
            <person name="Liu G."/>
            <person name="Zhang P."/>
            <person name="Song W."/>
            <person name="An N."/>
            <person name="Chalopin D."/>
            <person name="Volff J.N."/>
            <person name="Hong Y."/>
            <person name="Li Q."/>
            <person name="Sha Z."/>
            <person name="Zhou H."/>
            <person name="Xie M."/>
            <person name="Yu Q."/>
            <person name="Liu Y."/>
            <person name="Xiang H."/>
            <person name="Wang N."/>
            <person name="Wu K."/>
            <person name="Yang C."/>
            <person name="Zhou Q."/>
            <person name="Liao X."/>
            <person name="Yang L."/>
            <person name="Hu Q."/>
            <person name="Zhang J."/>
            <person name="Meng L."/>
            <person name="Jin L."/>
            <person name="Tian Y."/>
            <person name="Lian J."/>
            <person name="Yang J."/>
            <person name="Miao G."/>
            <person name="Liu S."/>
            <person name="Liang Z."/>
            <person name="Yan F."/>
            <person name="Li Y."/>
            <person name="Sun B."/>
            <person name="Zhang H."/>
            <person name="Zhang J."/>
            <person name="Zhu Y."/>
            <person name="Du M."/>
            <person name="Zhao Y."/>
            <person name="Schartl M."/>
            <person name="Tang Q."/>
            <person name="Wang J."/>
        </authorList>
    </citation>
    <scope>NUCLEOTIDE SEQUENCE</scope>
</reference>
<feature type="compositionally biased region" description="Basic and acidic residues" evidence="4">
    <location>
        <begin position="382"/>
        <end position="410"/>
    </location>
</feature>
<organism evidence="7 8">
    <name type="scientific">Cynoglossus semilaevis</name>
    <name type="common">Tongue sole</name>
    <dbReference type="NCBI Taxonomy" id="244447"/>
    <lineage>
        <taxon>Eukaryota</taxon>
        <taxon>Metazoa</taxon>
        <taxon>Chordata</taxon>
        <taxon>Craniata</taxon>
        <taxon>Vertebrata</taxon>
        <taxon>Euteleostomi</taxon>
        <taxon>Actinopterygii</taxon>
        <taxon>Neopterygii</taxon>
        <taxon>Teleostei</taxon>
        <taxon>Neoteleostei</taxon>
        <taxon>Acanthomorphata</taxon>
        <taxon>Carangaria</taxon>
        <taxon>Pleuronectiformes</taxon>
        <taxon>Pleuronectoidei</taxon>
        <taxon>Cynoglossidae</taxon>
        <taxon>Cynoglossinae</taxon>
        <taxon>Cynoglossus</taxon>
    </lineage>
</organism>
<sequence length="713" mass="81624">MSAKENPDKLNVTTEEADRLRKAFKDEKFREMFREYAQEISDPENRRQYEKEIQLLEQERGNTVEFIHPTPYRCLRTSVDGKHKCFINICSSEKVGKPQCQSGVSEGGRRGQRWSLPHSLHPGRQDTNPKGNKIVVYDVVFHPDTLHLAGKNQRFMDMVDNTAISAIQDSFKVTLDRNNLRQMKTKYKGTPQACVIRKPIPGHKPQDPSDKSDPLTFPFPDEKKPATTNKSNSKPVSLQIQPQKPPEPTKPRYTVKYRSFVDLQDYRCSRDSAVSPRPKEILVTIEVPLLKSIADTSLEVKERGLLLESKDPAYRLELPLAYPVDEDGGEAKFNKQRGQLSVTLPVLPSKEVWDGMNVSDGQRSHSGVEEICRHEDEEEMKEEEKVRDDGDEEGWRSQRKMEERNVRGSEDGEQTAESGEEMMEERRREGSDAEEVDTSVEEEEVNREEEVDEKEAREQSLLGNSEVDDEEHQNIKCPNGEEGEQRVKVREEELRKHEEVEISVEEIKTEGEDEEEEQEKVEREVEDTEEEDEKESKQSEEELKPETQNKEDRGSAGEERGDDPKPDEICENGKKEIKKQKQEKGKEELSKNPSTLGTDSVSSIREEVELNSYSPQESAGNNDEKVKLCSTSPQTEGENEDVCSVPGSEKPMEMEEMDEDDLQTEQVFQRSDIDPPPGARRNEDGEGNEKVQGFYTTRTGLVFQNDLLFTLEP</sequence>
<dbReference type="GeneTree" id="ENSGT00510000048466"/>
<feature type="compositionally biased region" description="Basic and acidic residues" evidence="4">
    <location>
        <begin position="362"/>
        <end position="375"/>
    </location>
</feature>
<reference evidence="7" key="2">
    <citation type="submission" date="2025-08" db="UniProtKB">
        <authorList>
            <consortium name="Ensembl"/>
        </authorList>
    </citation>
    <scope>IDENTIFICATION</scope>
</reference>
<dbReference type="PANTHER" id="PTHR22997:SF3">
    <property type="entry name" value="PROTEIN KINTOUN"/>
    <property type="match status" value="1"/>
</dbReference>